<gene>
    <name evidence="2" type="ORF">SAMN04488543_4326</name>
</gene>
<organism evidence="2 3">
    <name type="scientific">Friedmanniella luteola</name>
    <dbReference type="NCBI Taxonomy" id="546871"/>
    <lineage>
        <taxon>Bacteria</taxon>
        <taxon>Bacillati</taxon>
        <taxon>Actinomycetota</taxon>
        <taxon>Actinomycetes</taxon>
        <taxon>Propionibacteriales</taxon>
        <taxon>Nocardioidaceae</taxon>
        <taxon>Friedmanniella</taxon>
    </lineage>
</organism>
<feature type="chain" id="PRO_5009268603" evidence="1">
    <location>
        <begin position="22"/>
        <end position="191"/>
    </location>
</feature>
<proteinExistence type="predicted"/>
<sequence>MRVRRSRLVALLSAIACVALAATAVQVSEARPDHEYLRGQVGRPVAVEDGEVLVDDVRVGTQLTRSGEVMDTTPGAFVVVGVTASATGHREVLFGSSRLVTRGPRVYDAFTSQSVRAAPGFAERLDYVFEVDPTAVEDLTLELWRVEIISGYQARVQVHLGITADNAAQWREAAAGRRVEIDTNRTTRALG</sequence>
<feature type="signal peptide" evidence="1">
    <location>
        <begin position="1"/>
        <end position="21"/>
    </location>
</feature>
<dbReference type="STRING" id="546871.SAMN04488543_4326"/>
<dbReference type="EMBL" id="LT629749">
    <property type="protein sequence ID" value="SDT42687.1"/>
    <property type="molecule type" value="Genomic_DNA"/>
</dbReference>
<reference evidence="2 3" key="1">
    <citation type="submission" date="2016-10" db="EMBL/GenBank/DDBJ databases">
        <authorList>
            <person name="de Groot N.N."/>
        </authorList>
    </citation>
    <scope>NUCLEOTIDE SEQUENCE [LARGE SCALE GENOMIC DNA]</scope>
    <source>
        <strain evidence="2 3">DSM 21741</strain>
    </source>
</reference>
<keyword evidence="3" id="KW-1185">Reference proteome</keyword>
<protein>
    <submittedName>
        <fullName evidence="2">Uncharacterized protein</fullName>
    </submittedName>
</protein>
<dbReference type="Proteomes" id="UP000199092">
    <property type="component" value="Chromosome I"/>
</dbReference>
<dbReference type="OrthoDB" id="3731232at2"/>
<evidence type="ECO:0000313" key="2">
    <source>
        <dbReference type="EMBL" id="SDT42687.1"/>
    </source>
</evidence>
<dbReference type="AlphaFoldDB" id="A0A1H2A9X7"/>
<evidence type="ECO:0000313" key="3">
    <source>
        <dbReference type="Proteomes" id="UP000199092"/>
    </source>
</evidence>
<evidence type="ECO:0000256" key="1">
    <source>
        <dbReference type="SAM" id="SignalP"/>
    </source>
</evidence>
<keyword evidence="1" id="KW-0732">Signal</keyword>
<name>A0A1H2A9X7_9ACTN</name>
<dbReference type="RefSeq" id="WP_091416124.1">
    <property type="nucleotide sequence ID" value="NZ_LT629749.1"/>
</dbReference>
<accession>A0A1H2A9X7</accession>